<dbReference type="OrthoDB" id="674604at2759"/>
<feature type="domain" description="Heterokaryon incompatibility" evidence="1">
    <location>
        <begin position="25"/>
        <end position="114"/>
    </location>
</feature>
<evidence type="ECO:0000259" key="1">
    <source>
        <dbReference type="Pfam" id="PF06985"/>
    </source>
</evidence>
<sequence length="238" mass="27428">MRLLRITGDGEFTLSEHSDPHIPAYAILSHTWAVRNEEEVTFEDMSNGSWRNKPGYRKLQFCARQAARDRLQYFWVDTCCIKKSSDAELSEALNSMFRWYQKAAKCYAYLADVPSANVDQSVWEPAFRRSRWFTRGWTLQELIAPLSVHFFSSEGHYFGDRASLAQQIHETTGLPISALQGGSLSEFTITEKLSWVQRRTTKREEDMVYCLFGLASVYMPIIYGEGKDNALIRLQQAI</sequence>
<keyword evidence="3" id="KW-1185">Reference proteome</keyword>
<comment type="caution">
    <text evidence="2">The sequence shown here is derived from an EMBL/GenBank/DDBJ whole genome shotgun (WGS) entry which is preliminary data.</text>
</comment>
<proteinExistence type="predicted"/>
<dbReference type="PANTHER" id="PTHR10622">
    <property type="entry name" value="HET DOMAIN-CONTAINING PROTEIN"/>
    <property type="match status" value="1"/>
</dbReference>
<dbReference type="InterPro" id="IPR010730">
    <property type="entry name" value="HET"/>
</dbReference>
<evidence type="ECO:0000313" key="3">
    <source>
        <dbReference type="Proteomes" id="UP000813461"/>
    </source>
</evidence>
<dbReference type="AlphaFoldDB" id="A0A8K0W189"/>
<dbReference type="Proteomes" id="UP000813461">
    <property type="component" value="Unassembled WGS sequence"/>
</dbReference>
<reference evidence="2" key="1">
    <citation type="journal article" date="2021" name="Nat. Commun.">
        <title>Genetic determinants of endophytism in the Arabidopsis root mycobiome.</title>
        <authorList>
            <person name="Mesny F."/>
            <person name="Miyauchi S."/>
            <person name="Thiergart T."/>
            <person name="Pickel B."/>
            <person name="Atanasova L."/>
            <person name="Karlsson M."/>
            <person name="Huettel B."/>
            <person name="Barry K.W."/>
            <person name="Haridas S."/>
            <person name="Chen C."/>
            <person name="Bauer D."/>
            <person name="Andreopoulos W."/>
            <person name="Pangilinan J."/>
            <person name="LaButti K."/>
            <person name="Riley R."/>
            <person name="Lipzen A."/>
            <person name="Clum A."/>
            <person name="Drula E."/>
            <person name="Henrissat B."/>
            <person name="Kohler A."/>
            <person name="Grigoriev I.V."/>
            <person name="Martin F.M."/>
            <person name="Hacquard S."/>
        </authorList>
    </citation>
    <scope>NUCLEOTIDE SEQUENCE</scope>
    <source>
        <strain evidence="2">MPI-SDFR-AT-0120</strain>
    </source>
</reference>
<organism evidence="2 3">
    <name type="scientific">Paraphoma chrysanthemicola</name>
    <dbReference type="NCBI Taxonomy" id="798071"/>
    <lineage>
        <taxon>Eukaryota</taxon>
        <taxon>Fungi</taxon>
        <taxon>Dikarya</taxon>
        <taxon>Ascomycota</taxon>
        <taxon>Pezizomycotina</taxon>
        <taxon>Dothideomycetes</taxon>
        <taxon>Pleosporomycetidae</taxon>
        <taxon>Pleosporales</taxon>
        <taxon>Pleosporineae</taxon>
        <taxon>Phaeosphaeriaceae</taxon>
        <taxon>Paraphoma</taxon>
    </lineage>
</organism>
<evidence type="ECO:0000313" key="2">
    <source>
        <dbReference type="EMBL" id="KAH7090284.1"/>
    </source>
</evidence>
<name>A0A8K0W189_9PLEO</name>
<gene>
    <name evidence="2" type="ORF">FB567DRAFT_438285</name>
</gene>
<accession>A0A8K0W189</accession>
<dbReference type="PANTHER" id="PTHR10622:SF13">
    <property type="entry name" value="NACHT DOMAIN-CONTAINING PROTEIN"/>
    <property type="match status" value="1"/>
</dbReference>
<dbReference type="EMBL" id="JAGMVJ010000005">
    <property type="protein sequence ID" value="KAH7090284.1"/>
    <property type="molecule type" value="Genomic_DNA"/>
</dbReference>
<feature type="non-terminal residue" evidence="2">
    <location>
        <position position="238"/>
    </location>
</feature>
<dbReference type="Pfam" id="PF06985">
    <property type="entry name" value="HET"/>
    <property type="match status" value="1"/>
</dbReference>
<protein>
    <submittedName>
        <fullName evidence="2">Heterokaryon incompatibility protein-domain-containing protein</fullName>
    </submittedName>
</protein>